<dbReference type="KEGG" id="ttr:Tter_1388"/>
<feature type="domain" description="PucR C-terminal helix-turn-helix" evidence="1">
    <location>
        <begin position="430"/>
        <end position="487"/>
    </location>
</feature>
<accession>D1CBY0</accession>
<evidence type="ECO:0000313" key="2">
    <source>
        <dbReference type="EMBL" id="ACZ42295.1"/>
    </source>
</evidence>
<dbReference type="Gene3D" id="1.10.10.2840">
    <property type="entry name" value="PucR C-terminal helix-turn-helix domain"/>
    <property type="match status" value="1"/>
</dbReference>
<organism evidence="2 3">
    <name type="scientific">Thermobaculum terrenum (strain ATCC BAA-798 / CCMEE 7001 / YNP1)</name>
    <dbReference type="NCBI Taxonomy" id="525904"/>
    <lineage>
        <taxon>Bacteria</taxon>
        <taxon>Bacillati</taxon>
        <taxon>Chloroflexota</taxon>
        <taxon>Chloroflexia</taxon>
        <taxon>Candidatus Thermobaculales</taxon>
        <taxon>Candidatus Thermobaculaceae</taxon>
        <taxon>Thermobaculum</taxon>
    </lineage>
</organism>
<dbReference type="HOGENOM" id="CLU_017436_3_0_0"/>
<dbReference type="Pfam" id="PF13556">
    <property type="entry name" value="HTH_30"/>
    <property type="match status" value="1"/>
</dbReference>
<dbReference type="InterPro" id="IPR042070">
    <property type="entry name" value="PucR_C-HTH_sf"/>
</dbReference>
<dbReference type="PANTHER" id="PTHR33744:SF7">
    <property type="entry name" value="PUCR FAMILY TRANSCRIPTIONAL REGULATOR"/>
    <property type="match status" value="1"/>
</dbReference>
<dbReference type="eggNOG" id="COG2508">
    <property type="taxonomic scope" value="Bacteria"/>
</dbReference>
<dbReference type="PANTHER" id="PTHR33744">
    <property type="entry name" value="CARBOHYDRATE DIACID REGULATOR"/>
    <property type="match status" value="1"/>
</dbReference>
<dbReference type="SUPFAM" id="SSF46689">
    <property type="entry name" value="Homeodomain-like"/>
    <property type="match status" value="1"/>
</dbReference>
<dbReference type="InterPro" id="IPR025736">
    <property type="entry name" value="PucR_C-HTH_dom"/>
</dbReference>
<dbReference type="EMBL" id="CP001825">
    <property type="protein sequence ID" value="ACZ42295.1"/>
    <property type="molecule type" value="Genomic_DNA"/>
</dbReference>
<protein>
    <submittedName>
        <fullName evidence="2">Transcriptional regulator, CdaR</fullName>
    </submittedName>
</protein>
<sequence length="493" mass="54383">MVAGAQSLNHIVTWVASARSRTPALSRLEGGELVLIPPSTYEYLGGDQTLEDLLRSLKSADIAGICLWQVPSVRAIQVANEIELPILAVTNVSPPELERDLVEFISNRIRSGIQRTNQTQVQLLDILASNRGPEALIRLLAQSLNMPVACYQIDGQMISSPNFPDIDPPDLNTDWKESTIYTNRSTDTRHSGWIWQIAVRRSNKPIAVLVVLADKPDPTPQEALDIKQTAAAISVELSRLLAAEENKARLRSELIRDLFYKGSVENLAVRADVVGVSIPNNGIVAVIRGIPPETNAMELLRDLLPRVSSLLSSYPILYEKSEIAMLLPANLRGESTTSMLSRGGTINVPNIAIGISSQVKQISEIPNHLYEARVAALVSEKVYQGRMVTLEEAKAYGLIAPLAGLEPIKRRVIDILTPLITEAEGNRSELFATLKVYSECNGNLSEAARILHIHRNSLAYRLHKIEQLTGRNLDDPEDRFMLAIAVHLYPFLV</sequence>
<dbReference type="AlphaFoldDB" id="D1CBY0"/>
<evidence type="ECO:0000259" key="1">
    <source>
        <dbReference type="Pfam" id="PF13556"/>
    </source>
</evidence>
<dbReference type="InterPro" id="IPR051448">
    <property type="entry name" value="CdaR-like_regulators"/>
</dbReference>
<proteinExistence type="predicted"/>
<gene>
    <name evidence="2" type="ordered locus">Tter_1388</name>
</gene>
<keyword evidence="3" id="KW-1185">Reference proteome</keyword>
<dbReference type="InterPro" id="IPR009057">
    <property type="entry name" value="Homeodomain-like_sf"/>
</dbReference>
<name>D1CBY0_THET1</name>
<reference evidence="3" key="1">
    <citation type="journal article" date="2010" name="Stand. Genomic Sci.">
        <title>Complete genome sequence of 'Thermobaculum terrenum' type strain (YNP1).</title>
        <authorList>
            <person name="Kiss H."/>
            <person name="Cleland D."/>
            <person name="Lapidus A."/>
            <person name="Lucas S."/>
            <person name="Glavina Del Rio T."/>
            <person name="Nolan M."/>
            <person name="Tice H."/>
            <person name="Han C."/>
            <person name="Goodwin L."/>
            <person name="Pitluck S."/>
            <person name="Liolios K."/>
            <person name="Ivanova N."/>
            <person name="Mavromatis K."/>
            <person name="Ovchinnikova G."/>
            <person name="Pati A."/>
            <person name="Chen A."/>
            <person name="Palaniappan K."/>
            <person name="Land M."/>
            <person name="Hauser L."/>
            <person name="Chang Y."/>
            <person name="Jeffries C."/>
            <person name="Lu M."/>
            <person name="Brettin T."/>
            <person name="Detter J."/>
            <person name="Goker M."/>
            <person name="Tindall B."/>
            <person name="Beck B."/>
            <person name="McDermott T."/>
            <person name="Woyke T."/>
            <person name="Bristow J."/>
            <person name="Eisen J."/>
            <person name="Markowitz V."/>
            <person name="Hugenholtz P."/>
            <person name="Kyrpides N."/>
            <person name="Klenk H."/>
            <person name="Cheng J."/>
        </authorList>
    </citation>
    <scope>NUCLEOTIDE SEQUENCE [LARGE SCALE GENOMIC DNA]</scope>
    <source>
        <strain evidence="3">ATCC BAA-798 / YNP1</strain>
    </source>
</reference>
<dbReference type="STRING" id="525904.Tter_1388"/>
<evidence type="ECO:0000313" key="3">
    <source>
        <dbReference type="Proteomes" id="UP000000323"/>
    </source>
</evidence>
<dbReference type="Proteomes" id="UP000000323">
    <property type="component" value="Chromosome 1"/>
</dbReference>